<evidence type="ECO:0000256" key="5">
    <source>
        <dbReference type="PIRSR" id="PIRSR036894-1"/>
    </source>
</evidence>
<proteinExistence type="predicted"/>
<keyword evidence="10" id="KW-1185">Reference proteome</keyword>
<dbReference type="InterPro" id="IPR051804">
    <property type="entry name" value="Carb_Metab_Reg_Kinase/Isom"/>
</dbReference>
<feature type="domain" description="Mannose-6-phosphate isomerase cupin" evidence="8">
    <location>
        <begin position="289"/>
        <end position="347"/>
    </location>
</feature>
<comment type="caution">
    <text evidence="9">The sequence shown here is derived from an EMBL/GenBank/DDBJ whole genome shotgun (WGS) entry which is preliminary data.</text>
</comment>
<dbReference type="Pfam" id="PF21621">
    <property type="entry name" value="MPI_cupin_dom"/>
    <property type="match status" value="1"/>
</dbReference>
<evidence type="ECO:0000259" key="7">
    <source>
        <dbReference type="Pfam" id="PF20511"/>
    </source>
</evidence>
<dbReference type="InterPro" id="IPR011051">
    <property type="entry name" value="RmlC_Cupin_sf"/>
</dbReference>
<protein>
    <recommendedName>
        <fullName evidence="3">Phosphohexomutase</fullName>
    </recommendedName>
    <alternativeName>
        <fullName evidence="4">Phosphomannose isomerase</fullName>
    </alternativeName>
</protein>
<dbReference type="GO" id="GO:0008270">
    <property type="term" value="F:zinc ion binding"/>
    <property type="evidence" value="ECO:0007669"/>
    <property type="project" value="InterPro"/>
</dbReference>
<dbReference type="EMBL" id="BRLB01000022">
    <property type="protein sequence ID" value="GKX31881.1"/>
    <property type="molecule type" value="Genomic_DNA"/>
</dbReference>
<evidence type="ECO:0000313" key="10">
    <source>
        <dbReference type="Proteomes" id="UP001144256"/>
    </source>
</evidence>
<comment type="cofactor">
    <cofactor evidence="5">
        <name>Zn(2+)</name>
        <dbReference type="ChEBI" id="CHEBI:29105"/>
    </cofactor>
    <text evidence="5">Binds 1 zinc ion per subunit.</text>
</comment>
<dbReference type="Pfam" id="PF20511">
    <property type="entry name" value="PMI_typeI_cat"/>
    <property type="match status" value="1"/>
</dbReference>
<evidence type="ECO:0000256" key="2">
    <source>
        <dbReference type="ARBA" id="ARBA00022833"/>
    </source>
</evidence>
<dbReference type="InterPro" id="IPR046457">
    <property type="entry name" value="PMI_typeI_cat"/>
</dbReference>
<gene>
    <name evidence="9" type="primary">manA_2</name>
    <name evidence="9" type="ORF">SH1V18_43610</name>
</gene>
<dbReference type="PANTHER" id="PTHR42742">
    <property type="entry name" value="TRANSCRIPTIONAL REPRESSOR MPRA"/>
    <property type="match status" value="1"/>
</dbReference>
<dbReference type="Proteomes" id="UP001144256">
    <property type="component" value="Unassembled WGS sequence"/>
</dbReference>
<dbReference type="AlphaFoldDB" id="A0A9W5YFT8"/>
<dbReference type="CDD" id="cd07010">
    <property type="entry name" value="cupin_PMI_type_I_N_bac"/>
    <property type="match status" value="1"/>
</dbReference>
<evidence type="ECO:0000256" key="6">
    <source>
        <dbReference type="PIRSR" id="PIRSR036894-2"/>
    </source>
</evidence>
<accession>A0A9W5YFT8</accession>
<evidence type="ECO:0000256" key="1">
    <source>
        <dbReference type="ARBA" id="ARBA00022723"/>
    </source>
</evidence>
<organism evidence="9 10">
    <name type="scientific">Vallitalea longa</name>
    <dbReference type="NCBI Taxonomy" id="2936439"/>
    <lineage>
        <taxon>Bacteria</taxon>
        <taxon>Bacillati</taxon>
        <taxon>Bacillota</taxon>
        <taxon>Clostridia</taxon>
        <taxon>Lachnospirales</taxon>
        <taxon>Vallitaleaceae</taxon>
        <taxon>Vallitalea</taxon>
    </lineage>
</organism>
<feature type="binding site" evidence="5">
    <location>
        <position position="136"/>
    </location>
    <ligand>
        <name>Zn(2+)</name>
        <dbReference type="ChEBI" id="CHEBI:29105"/>
    </ligand>
</feature>
<feature type="binding site" evidence="5">
    <location>
        <position position="118"/>
    </location>
    <ligand>
        <name>Zn(2+)</name>
        <dbReference type="ChEBI" id="CHEBI:29105"/>
    </ligand>
</feature>
<dbReference type="RefSeq" id="WP_281819208.1">
    <property type="nucleotide sequence ID" value="NZ_BRLB01000022.1"/>
</dbReference>
<feature type="domain" description="Phosphomannose isomerase type I catalytic" evidence="7">
    <location>
        <begin position="35"/>
        <end position="129"/>
    </location>
</feature>
<reference evidence="9" key="1">
    <citation type="submission" date="2022-06" db="EMBL/GenBank/DDBJ databases">
        <title>Vallitalea longa sp. nov., an anaerobic bacterium isolated from marine sediment.</title>
        <authorList>
            <person name="Hirano S."/>
            <person name="Terahara T."/>
            <person name="Mori K."/>
            <person name="Hamada M."/>
            <person name="Matsumoto R."/>
            <person name="Kobayashi T."/>
        </authorList>
    </citation>
    <scope>NUCLEOTIDE SEQUENCE</scope>
    <source>
        <strain evidence="9">SH18-1</strain>
    </source>
</reference>
<dbReference type="InterPro" id="IPR014710">
    <property type="entry name" value="RmlC-like_jellyroll"/>
</dbReference>
<dbReference type="Gene3D" id="2.60.120.10">
    <property type="entry name" value="Jelly Rolls"/>
    <property type="match status" value="2"/>
</dbReference>
<dbReference type="InterPro" id="IPR014628">
    <property type="entry name" value="Man6P_isomerase_Firm_short"/>
</dbReference>
<keyword evidence="2 5" id="KW-0862">Zinc</keyword>
<dbReference type="GO" id="GO:0005975">
    <property type="term" value="P:carbohydrate metabolic process"/>
    <property type="evidence" value="ECO:0007669"/>
    <property type="project" value="InterPro"/>
</dbReference>
<name>A0A9W5YFT8_9FIRM</name>
<evidence type="ECO:0000256" key="3">
    <source>
        <dbReference type="ARBA" id="ARBA00029741"/>
    </source>
</evidence>
<dbReference type="PANTHER" id="PTHR42742:SF3">
    <property type="entry name" value="FRUCTOKINASE"/>
    <property type="match status" value="1"/>
</dbReference>
<sequence>MDYKYLSKVPMKLIKNRVYRPFLGGKSIDEWEGKSICEDNHYGERWIASLVDVRSKERKDNEGLSKLSIDGKEITLKEVIESSPEDFLGIEHCEKYGTSLAILVKALDAFSRLIIQVHPNKEMARKLFDSPFGKTEAWYIIGGRNIKGEEPYILIGFKEGINKQDYKKLFELQDIKDLEDTMHKIPVKEGDVYLIEGGVPHAIGAGCFLIEIQEPTDYTIRVEKSAPDGRKIDDFSCHQGVGFDRMFECFNYEGLSRDNIIDRYKLTPKILLDIDDAKVISLIDEEDTKLFSMEKILVRKTLSFNKKDNFAVAVVLKGNGTLLCNGEELSLNQGDEIFLPYEAKEITWVNNGSEELELIVCLPPK</sequence>
<dbReference type="PIRSF" id="PIRSF036894">
    <property type="entry name" value="PMI_Firm_short"/>
    <property type="match status" value="1"/>
</dbReference>
<evidence type="ECO:0000313" key="9">
    <source>
        <dbReference type="EMBL" id="GKX31881.1"/>
    </source>
</evidence>
<keyword evidence="1 5" id="KW-0479">Metal-binding</keyword>
<feature type="active site" evidence="6">
    <location>
        <position position="221"/>
    </location>
</feature>
<evidence type="ECO:0000256" key="4">
    <source>
        <dbReference type="ARBA" id="ARBA00030762"/>
    </source>
</evidence>
<dbReference type="SUPFAM" id="SSF51182">
    <property type="entry name" value="RmlC-like cupins"/>
    <property type="match status" value="1"/>
</dbReference>
<feature type="binding site" evidence="5">
    <location>
        <position position="201"/>
    </location>
    <ligand>
        <name>Zn(2+)</name>
        <dbReference type="ChEBI" id="CHEBI:29105"/>
    </ligand>
</feature>
<dbReference type="GO" id="GO:0004476">
    <property type="term" value="F:mannose-6-phosphate isomerase activity"/>
    <property type="evidence" value="ECO:0007669"/>
    <property type="project" value="InterPro"/>
</dbReference>
<dbReference type="InterPro" id="IPR049071">
    <property type="entry name" value="MPI_cupin_dom"/>
</dbReference>
<evidence type="ECO:0000259" key="8">
    <source>
        <dbReference type="Pfam" id="PF21621"/>
    </source>
</evidence>
<keyword evidence="9" id="KW-0413">Isomerase</keyword>